<sequence>MNDPNLVSTPTQPQSNPEYASLEKMDVLYPSAECAGEKLEVSNNDVVNSSSKTQANKGSNCTLYRIKNLTQFRIRFHDAYDGKDYIIQRGTDGCPEVWLPLATETHSSLHLLFQDGSSRQFLTIYGESDDDQHITIADHTRSATFPTHTSIPFVSSKGCLTIFSTAHPNYRIDCFRHNPVIPDDLVNIFYTTCPDS</sequence>
<evidence type="ECO:0000313" key="2">
    <source>
        <dbReference type="Proteomes" id="UP001161247"/>
    </source>
</evidence>
<dbReference type="AlphaFoldDB" id="A0AAV1ECW8"/>
<protein>
    <submittedName>
        <fullName evidence="1">OLC1v1018982C1</fullName>
    </submittedName>
</protein>
<name>A0AAV1ECW8_OLDCO</name>
<dbReference type="EMBL" id="OX459126">
    <property type="protein sequence ID" value="CAI9117577.1"/>
    <property type="molecule type" value="Genomic_DNA"/>
</dbReference>
<proteinExistence type="predicted"/>
<organism evidence="1 2">
    <name type="scientific">Oldenlandia corymbosa var. corymbosa</name>
    <dbReference type="NCBI Taxonomy" id="529605"/>
    <lineage>
        <taxon>Eukaryota</taxon>
        <taxon>Viridiplantae</taxon>
        <taxon>Streptophyta</taxon>
        <taxon>Embryophyta</taxon>
        <taxon>Tracheophyta</taxon>
        <taxon>Spermatophyta</taxon>
        <taxon>Magnoliopsida</taxon>
        <taxon>eudicotyledons</taxon>
        <taxon>Gunneridae</taxon>
        <taxon>Pentapetalae</taxon>
        <taxon>asterids</taxon>
        <taxon>lamiids</taxon>
        <taxon>Gentianales</taxon>
        <taxon>Rubiaceae</taxon>
        <taxon>Rubioideae</taxon>
        <taxon>Spermacoceae</taxon>
        <taxon>Hedyotis-Oldenlandia complex</taxon>
        <taxon>Oldenlandia</taxon>
    </lineage>
</organism>
<dbReference type="Proteomes" id="UP001161247">
    <property type="component" value="Chromosome 9"/>
</dbReference>
<reference evidence="1" key="1">
    <citation type="submission" date="2023-03" db="EMBL/GenBank/DDBJ databases">
        <authorList>
            <person name="Julca I."/>
        </authorList>
    </citation>
    <scope>NUCLEOTIDE SEQUENCE</scope>
</reference>
<evidence type="ECO:0000313" key="1">
    <source>
        <dbReference type="EMBL" id="CAI9117577.1"/>
    </source>
</evidence>
<keyword evidence="2" id="KW-1185">Reference proteome</keyword>
<accession>A0AAV1ECW8</accession>
<gene>
    <name evidence="1" type="ORF">OLC1_LOCUS23622</name>
</gene>